<evidence type="ECO:0000256" key="1">
    <source>
        <dbReference type="ARBA" id="ARBA00004651"/>
    </source>
</evidence>
<keyword evidence="7" id="KW-1015">Disulfide bond</keyword>
<evidence type="ECO:0000256" key="2">
    <source>
        <dbReference type="ARBA" id="ARBA00022475"/>
    </source>
</evidence>
<sequence length="339" mass="38567">MEGTLNDSMVGNACGIDFTQDSVFLPVLYGIFFSVGTPMNLLALFGLYRLLKSQNVLPVFVINLLLADLIQLLTLPLWIDYYAREHSWRFGLQGCQLMGLAFYISVYAGIFFMCIIALERYLAITRPLKFQNYRHLKFAWLAALAVWVLIAVPPSVAFNKLFPKQNYTMCVERYPSEGNFITYRLITLLLSFILPLGFIAGLHRQTLRSLMAINSLLSEEKRRIRGLLTLLVAIFVTVLGPYHFIGCVKYLGLLIYRPVCDWEKALFVPYQLGRALLSLNSLLDPVLYIFLRSDFQALAGRYMPCFGALRSPNASCVKSEQPERPTNSTQNRHTNSTQD</sequence>
<dbReference type="GO" id="GO:0005886">
    <property type="term" value="C:plasma membrane"/>
    <property type="evidence" value="ECO:0007669"/>
    <property type="project" value="UniProtKB-SubCell"/>
</dbReference>
<evidence type="ECO:0000256" key="13">
    <source>
        <dbReference type="SAM" id="Phobius"/>
    </source>
</evidence>
<keyword evidence="5 11" id="KW-0297">G-protein coupled receptor</keyword>
<feature type="transmembrane region" description="Helical" evidence="13">
    <location>
        <begin position="224"/>
        <end position="245"/>
    </location>
</feature>
<organism evidence="15 16">
    <name type="scientific">Astyanax mexicanus</name>
    <name type="common">Blind cave fish</name>
    <name type="synonym">Astyanax fasciatus mexicanus</name>
    <dbReference type="NCBI Taxonomy" id="7994"/>
    <lineage>
        <taxon>Eukaryota</taxon>
        <taxon>Metazoa</taxon>
        <taxon>Chordata</taxon>
        <taxon>Craniata</taxon>
        <taxon>Vertebrata</taxon>
        <taxon>Euteleostomi</taxon>
        <taxon>Actinopterygii</taxon>
        <taxon>Neopterygii</taxon>
        <taxon>Teleostei</taxon>
        <taxon>Ostariophysi</taxon>
        <taxon>Characiformes</taxon>
        <taxon>Characoidei</taxon>
        <taxon>Acestrorhamphidae</taxon>
        <taxon>Acestrorhamphinae</taxon>
        <taxon>Astyanax</taxon>
    </lineage>
</organism>
<reference evidence="15" key="1">
    <citation type="submission" date="2025-08" db="UniProtKB">
        <authorList>
            <consortium name="Ensembl"/>
        </authorList>
    </citation>
    <scope>IDENTIFICATION</scope>
</reference>
<dbReference type="PROSITE" id="PS00237">
    <property type="entry name" value="G_PROTEIN_RECEP_F1_1"/>
    <property type="match status" value="1"/>
</dbReference>
<accession>A0A8B9L2I5</accession>
<evidence type="ECO:0000256" key="11">
    <source>
        <dbReference type="RuleBase" id="RU000688"/>
    </source>
</evidence>
<evidence type="ECO:0000256" key="4">
    <source>
        <dbReference type="ARBA" id="ARBA00022989"/>
    </source>
</evidence>
<dbReference type="PANTHER" id="PTHR24234">
    <property type="entry name" value="LYSOPHOSPHATIDIC ACID RECEPTOR 5/SPHINGOSYLPHOSPHORYLCHOLINE RECEPTOR"/>
    <property type="match status" value="1"/>
</dbReference>
<dbReference type="Ensembl" id="ENSAMXT00005048348.1">
    <property type="protein sequence ID" value="ENSAMXP00005044507.1"/>
    <property type="gene ID" value="ENSAMXG00005020665.1"/>
</dbReference>
<feature type="region of interest" description="Disordered" evidence="12">
    <location>
        <begin position="316"/>
        <end position="339"/>
    </location>
</feature>
<evidence type="ECO:0000259" key="14">
    <source>
        <dbReference type="PROSITE" id="PS50262"/>
    </source>
</evidence>
<evidence type="ECO:0000313" key="16">
    <source>
        <dbReference type="Proteomes" id="UP000694621"/>
    </source>
</evidence>
<dbReference type="Gene3D" id="1.20.1070.10">
    <property type="entry name" value="Rhodopsin 7-helix transmembrane proteins"/>
    <property type="match status" value="1"/>
</dbReference>
<proteinExistence type="inferred from homology"/>
<dbReference type="SUPFAM" id="SSF81321">
    <property type="entry name" value="Family A G protein-coupled receptor-like"/>
    <property type="match status" value="1"/>
</dbReference>
<keyword evidence="2" id="KW-1003">Cell membrane</keyword>
<feature type="transmembrane region" description="Helical" evidence="13">
    <location>
        <begin position="99"/>
        <end position="118"/>
    </location>
</feature>
<comment type="subcellular location">
    <subcellularLocation>
        <location evidence="1">Cell membrane</location>
        <topology evidence="1">Multi-pass membrane protein</topology>
    </subcellularLocation>
</comment>
<feature type="transmembrane region" description="Helical" evidence="13">
    <location>
        <begin position="60"/>
        <end position="79"/>
    </location>
</feature>
<feature type="transmembrane region" description="Helical" evidence="13">
    <location>
        <begin position="138"/>
        <end position="161"/>
    </location>
</feature>
<feature type="transmembrane region" description="Helical" evidence="13">
    <location>
        <begin position="27"/>
        <end position="48"/>
    </location>
</feature>
<comment type="similarity">
    <text evidence="11">Belongs to the G-protein coupled receptor 1 family.</text>
</comment>
<evidence type="ECO:0000256" key="8">
    <source>
        <dbReference type="ARBA" id="ARBA00023170"/>
    </source>
</evidence>
<dbReference type="GO" id="GO:0004930">
    <property type="term" value="F:G protein-coupled receptor activity"/>
    <property type="evidence" value="ECO:0007669"/>
    <property type="project" value="UniProtKB-KW"/>
</dbReference>
<dbReference type="Proteomes" id="UP000694621">
    <property type="component" value="Unplaced"/>
</dbReference>
<dbReference type="PANTHER" id="PTHR24234:SF8">
    <property type="entry name" value="G-PROTEIN COUPLED RECEPTOR 4-LIKE"/>
    <property type="match status" value="1"/>
</dbReference>
<dbReference type="AlphaFoldDB" id="A0A8B9L2I5"/>
<dbReference type="PROSITE" id="PS50262">
    <property type="entry name" value="G_PROTEIN_RECEP_F1_2"/>
    <property type="match status" value="1"/>
</dbReference>
<keyword evidence="6 13" id="KW-0472">Membrane</keyword>
<protein>
    <submittedName>
        <fullName evidence="15">Zgc:171579</fullName>
    </submittedName>
</protein>
<dbReference type="PRINTS" id="PR01157">
    <property type="entry name" value="P2YPURNOCPTR"/>
</dbReference>
<evidence type="ECO:0000256" key="9">
    <source>
        <dbReference type="ARBA" id="ARBA00023180"/>
    </source>
</evidence>
<evidence type="ECO:0000256" key="3">
    <source>
        <dbReference type="ARBA" id="ARBA00022692"/>
    </source>
</evidence>
<dbReference type="PRINTS" id="PR00237">
    <property type="entry name" value="GPCRRHODOPSN"/>
</dbReference>
<evidence type="ECO:0000256" key="12">
    <source>
        <dbReference type="SAM" id="MobiDB-lite"/>
    </source>
</evidence>
<evidence type="ECO:0000256" key="5">
    <source>
        <dbReference type="ARBA" id="ARBA00023040"/>
    </source>
</evidence>
<dbReference type="Pfam" id="PF00001">
    <property type="entry name" value="7tm_1"/>
    <property type="match status" value="1"/>
</dbReference>
<dbReference type="InterPro" id="IPR017452">
    <property type="entry name" value="GPCR_Rhodpsn_7TM"/>
</dbReference>
<evidence type="ECO:0000313" key="15">
    <source>
        <dbReference type="Ensembl" id="ENSAMXP00005044507.1"/>
    </source>
</evidence>
<name>A0A8B9L2I5_ASTMX</name>
<keyword evidence="8 11" id="KW-0675">Receptor</keyword>
<evidence type="ECO:0000256" key="6">
    <source>
        <dbReference type="ARBA" id="ARBA00023136"/>
    </source>
</evidence>
<evidence type="ECO:0000256" key="10">
    <source>
        <dbReference type="ARBA" id="ARBA00023224"/>
    </source>
</evidence>
<feature type="transmembrane region" description="Helical" evidence="13">
    <location>
        <begin position="181"/>
        <end position="203"/>
    </location>
</feature>
<dbReference type="InterPro" id="IPR000276">
    <property type="entry name" value="GPCR_Rhodpsn"/>
</dbReference>
<keyword evidence="9" id="KW-0325">Glycoprotein</keyword>
<feature type="domain" description="G-protein coupled receptors family 1 profile" evidence="14">
    <location>
        <begin position="39"/>
        <end position="288"/>
    </location>
</feature>
<evidence type="ECO:0000256" key="7">
    <source>
        <dbReference type="ARBA" id="ARBA00023157"/>
    </source>
</evidence>
<keyword evidence="10 11" id="KW-0807">Transducer</keyword>
<keyword evidence="3 11" id="KW-0812">Transmembrane</keyword>
<keyword evidence="4 13" id="KW-1133">Transmembrane helix</keyword>